<dbReference type="PATRIC" id="fig|937777.3.peg.2186"/>
<evidence type="ECO:0000259" key="9">
    <source>
        <dbReference type="PROSITE" id="PS50893"/>
    </source>
</evidence>
<dbReference type="GO" id="GO:0005886">
    <property type="term" value="C:plasma membrane"/>
    <property type="evidence" value="ECO:0007669"/>
    <property type="project" value="UniProtKB-SubCell"/>
</dbReference>
<dbReference type="InterPro" id="IPR011527">
    <property type="entry name" value="ABC1_TM_dom"/>
</dbReference>
<keyword evidence="4" id="KW-0547">Nucleotide-binding</keyword>
<evidence type="ECO:0000259" key="10">
    <source>
        <dbReference type="PROSITE" id="PS50929"/>
    </source>
</evidence>
<dbReference type="STRING" id="937777.Deipe_2184"/>
<dbReference type="eggNOG" id="COG1132">
    <property type="taxonomic scope" value="Bacteria"/>
</dbReference>
<feature type="domain" description="ABC transmembrane type-1" evidence="10">
    <location>
        <begin position="35"/>
        <end position="327"/>
    </location>
</feature>
<dbReference type="InterPro" id="IPR003593">
    <property type="entry name" value="AAA+_ATPase"/>
</dbReference>
<evidence type="ECO:0000256" key="1">
    <source>
        <dbReference type="ARBA" id="ARBA00004651"/>
    </source>
</evidence>
<feature type="transmembrane region" description="Helical" evidence="8">
    <location>
        <begin position="75"/>
        <end position="98"/>
    </location>
</feature>
<dbReference type="SUPFAM" id="SSF52540">
    <property type="entry name" value="P-loop containing nucleoside triphosphate hydrolases"/>
    <property type="match status" value="1"/>
</dbReference>
<feature type="transmembrane region" description="Helical" evidence="8">
    <location>
        <begin position="30"/>
        <end position="55"/>
    </location>
</feature>
<dbReference type="OrthoDB" id="9769895at2"/>
<dbReference type="PANTHER" id="PTHR43394">
    <property type="entry name" value="ATP-DEPENDENT PERMEASE MDL1, MITOCHONDRIAL"/>
    <property type="match status" value="1"/>
</dbReference>
<reference evidence="12" key="1">
    <citation type="submission" date="2012-03" db="EMBL/GenBank/DDBJ databases">
        <title>Complete sequence of chromosome of Deinococcus peraridilitoris DSM 19664.</title>
        <authorList>
            <person name="Lucas S."/>
            <person name="Copeland A."/>
            <person name="Lapidus A."/>
            <person name="Glavina del Rio T."/>
            <person name="Dalin E."/>
            <person name="Tice H."/>
            <person name="Bruce D."/>
            <person name="Goodwin L."/>
            <person name="Pitluck S."/>
            <person name="Peters L."/>
            <person name="Mikhailova N."/>
            <person name="Lu M."/>
            <person name="Kyrpides N."/>
            <person name="Mavromatis K."/>
            <person name="Ivanova N."/>
            <person name="Brettin T."/>
            <person name="Detter J.C."/>
            <person name="Han C."/>
            <person name="Larimer F."/>
            <person name="Land M."/>
            <person name="Hauser L."/>
            <person name="Markowitz V."/>
            <person name="Cheng J.-F."/>
            <person name="Hugenholtz P."/>
            <person name="Woyke T."/>
            <person name="Wu D."/>
            <person name="Pukall R."/>
            <person name="Steenblock K."/>
            <person name="Brambilla E."/>
            <person name="Klenk H.-P."/>
            <person name="Eisen J.A."/>
        </authorList>
    </citation>
    <scope>NUCLEOTIDE SEQUENCE [LARGE SCALE GENOMIC DNA]</scope>
    <source>
        <strain evidence="12">DSM 19664 / LMG 22246 / CIP 109416 / KR-200</strain>
    </source>
</reference>
<dbReference type="Pfam" id="PF00005">
    <property type="entry name" value="ABC_tran"/>
    <property type="match status" value="1"/>
</dbReference>
<sequence>MTHDTPRTPSQHDPSEHELRVRLLAFVRPYWKTALLALAVMLTFALVDTALVSLLKRAVDQSLAPVGEFRDLSPAARYANLINIALLYGALALVAFAMRFAQVYVLTSLGQRVVRDLRHALFAKFQRLHLAYFDRNPVGRLMTRVTSDVDAIQQFLTQGLVGLAQDALLLVVFSSAMLLYDWRLALVAFTSLPVMLAVTAWLRVRMRTAFRETRTRHAILNAYLAENISGMGTVQLFGREKRNGQAFGKLNHALLRANLDTIKWYSLFYPAVALIAELGLALTLWYGGLRSLDGAVTIGTLVAMIELLRRLFVPLQDLADKFNILQAAMASAERIFEVLDEKEVLRDPPTPRPLTRLSGEVELRDVWFAYQDGDGEVAQDEWVLRGVNLHIRAGESVALVGATGAGKTSVISLVSRFYDVQRGAVLVDGVDVREFAQRDLRRSVGLVLQDVFLFTGTISSNLTLGNPEIPRERLIEVCRFVGAHDFIVELPHGYDSEVRERGATLSSGQKQLLAFARALIQNPDVILVLDEATANIDTETEQRLQSALEKLMLGRTSIIIAHRLSTIEHVDRIVVMRQGEIVEQGPHRELLARGGYYARLHAAQQHGATAAHD</sequence>
<dbReference type="EMBL" id="CP003382">
    <property type="protein sequence ID" value="AFZ67670.1"/>
    <property type="molecule type" value="Genomic_DNA"/>
</dbReference>
<dbReference type="InterPro" id="IPR027417">
    <property type="entry name" value="P-loop_NTPase"/>
</dbReference>
<dbReference type="GO" id="GO:0016887">
    <property type="term" value="F:ATP hydrolysis activity"/>
    <property type="evidence" value="ECO:0007669"/>
    <property type="project" value="InterPro"/>
</dbReference>
<dbReference type="CDD" id="cd18544">
    <property type="entry name" value="ABC_6TM_TmrA_like"/>
    <property type="match status" value="1"/>
</dbReference>
<dbReference type="InterPro" id="IPR039421">
    <property type="entry name" value="Type_1_exporter"/>
</dbReference>
<evidence type="ECO:0000313" key="11">
    <source>
        <dbReference type="EMBL" id="AFZ67670.1"/>
    </source>
</evidence>
<comment type="subcellular location">
    <subcellularLocation>
        <location evidence="1">Cell membrane</location>
        <topology evidence="1">Multi-pass membrane protein</topology>
    </subcellularLocation>
</comment>
<dbReference type="SUPFAM" id="SSF90123">
    <property type="entry name" value="ABC transporter transmembrane region"/>
    <property type="match status" value="1"/>
</dbReference>
<evidence type="ECO:0000256" key="6">
    <source>
        <dbReference type="ARBA" id="ARBA00022989"/>
    </source>
</evidence>
<keyword evidence="3 8" id="KW-0812">Transmembrane</keyword>
<dbReference type="Pfam" id="PF00664">
    <property type="entry name" value="ABC_membrane"/>
    <property type="match status" value="1"/>
</dbReference>
<proteinExistence type="predicted"/>
<dbReference type="InterPro" id="IPR017871">
    <property type="entry name" value="ABC_transporter-like_CS"/>
</dbReference>
<dbReference type="InterPro" id="IPR036640">
    <property type="entry name" value="ABC1_TM_sf"/>
</dbReference>
<dbReference type="KEGG" id="dpd:Deipe_2184"/>
<dbReference type="AlphaFoldDB" id="L0A3U1"/>
<feature type="transmembrane region" description="Helical" evidence="8">
    <location>
        <begin position="264"/>
        <end position="288"/>
    </location>
</feature>
<evidence type="ECO:0000313" key="12">
    <source>
        <dbReference type="Proteomes" id="UP000010467"/>
    </source>
</evidence>
<dbReference type="PROSITE" id="PS00211">
    <property type="entry name" value="ABC_TRANSPORTER_1"/>
    <property type="match status" value="1"/>
</dbReference>
<dbReference type="Gene3D" id="1.20.1560.10">
    <property type="entry name" value="ABC transporter type 1, transmembrane domain"/>
    <property type="match status" value="1"/>
</dbReference>
<keyword evidence="5" id="KW-0067">ATP-binding</keyword>
<feature type="transmembrane region" description="Helical" evidence="8">
    <location>
        <begin position="186"/>
        <end position="204"/>
    </location>
</feature>
<feature type="domain" description="ABC transporter" evidence="9">
    <location>
        <begin position="361"/>
        <end position="603"/>
    </location>
</feature>
<dbReference type="SMART" id="SM00382">
    <property type="entry name" value="AAA"/>
    <property type="match status" value="1"/>
</dbReference>
<dbReference type="RefSeq" id="WP_015235973.1">
    <property type="nucleotide sequence ID" value="NC_019793.1"/>
</dbReference>
<dbReference type="PANTHER" id="PTHR43394:SF1">
    <property type="entry name" value="ATP-BINDING CASSETTE SUB-FAMILY B MEMBER 10, MITOCHONDRIAL"/>
    <property type="match status" value="1"/>
</dbReference>
<dbReference type="PROSITE" id="PS50893">
    <property type="entry name" value="ABC_TRANSPORTER_2"/>
    <property type="match status" value="1"/>
</dbReference>
<evidence type="ECO:0000256" key="3">
    <source>
        <dbReference type="ARBA" id="ARBA00022692"/>
    </source>
</evidence>
<evidence type="ECO:0000256" key="2">
    <source>
        <dbReference type="ARBA" id="ARBA00022448"/>
    </source>
</evidence>
<evidence type="ECO:0000256" key="8">
    <source>
        <dbReference type="SAM" id="Phobius"/>
    </source>
</evidence>
<gene>
    <name evidence="11" type="ordered locus">Deipe_2184</name>
</gene>
<keyword evidence="6 8" id="KW-1133">Transmembrane helix</keyword>
<dbReference type="CDD" id="cd03254">
    <property type="entry name" value="ABCC_Glucan_exporter_like"/>
    <property type="match status" value="1"/>
</dbReference>
<dbReference type="PROSITE" id="PS50929">
    <property type="entry name" value="ABC_TM1F"/>
    <property type="match status" value="1"/>
</dbReference>
<accession>L0A3U1</accession>
<keyword evidence="12" id="KW-1185">Reference proteome</keyword>
<dbReference type="InterPro" id="IPR003439">
    <property type="entry name" value="ABC_transporter-like_ATP-bd"/>
</dbReference>
<keyword evidence="7 8" id="KW-0472">Membrane</keyword>
<name>L0A3U1_DEIPD</name>
<protein>
    <submittedName>
        <fullName evidence="11">ABC-type multidrug transport system, ATPase and permease component</fullName>
    </submittedName>
</protein>
<evidence type="ECO:0000256" key="5">
    <source>
        <dbReference type="ARBA" id="ARBA00022840"/>
    </source>
</evidence>
<dbReference type="GO" id="GO:0015421">
    <property type="term" value="F:ABC-type oligopeptide transporter activity"/>
    <property type="evidence" value="ECO:0007669"/>
    <property type="project" value="TreeGrafter"/>
</dbReference>
<dbReference type="HOGENOM" id="CLU_000604_84_3_0"/>
<dbReference type="FunFam" id="3.40.50.300:FF:000287">
    <property type="entry name" value="Multidrug ABC transporter ATP-binding protein"/>
    <property type="match status" value="1"/>
</dbReference>
<organism evidence="11 12">
    <name type="scientific">Deinococcus peraridilitoris (strain DSM 19664 / LMG 22246 / CIP 109416 / KR-200)</name>
    <dbReference type="NCBI Taxonomy" id="937777"/>
    <lineage>
        <taxon>Bacteria</taxon>
        <taxon>Thermotogati</taxon>
        <taxon>Deinococcota</taxon>
        <taxon>Deinococci</taxon>
        <taxon>Deinococcales</taxon>
        <taxon>Deinococcaceae</taxon>
        <taxon>Deinococcus</taxon>
    </lineage>
</organism>
<evidence type="ECO:0000256" key="4">
    <source>
        <dbReference type="ARBA" id="ARBA00022741"/>
    </source>
</evidence>
<dbReference type="Gene3D" id="3.40.50.300">
    <property type="entry name" value="P-loop containing nucleotide triphosphate hydrolases"/>
    <property type="match status" value="1"/>
</dbReference>
<evidence type="ECO:0000256" key="7">
    <source>
        <dbReference type="ARBA" id="ARBA00023136"/>
    </source>
</evidence>
<dbReference type="Proteomes" id="UP000010467">
    <property type="component" value="Chromosome"/>
</dbReference>
<dbReference type="GO" id="GO:0005524">
    <property type="term" value="F:ATP binding"/>
    <property type="evidence" value="ECO:0007669"/>
    <property type="project" value="UniProtKB-KW"/>
</dbReference>
<keyword evidence="2" id="KW-0813">Transport</keyword>